<name>A0AAX6FVX0_IRIPA</name>
<reference evidence="10" key="1">
    <citation type="journal article" date="2023" name="GigaByte">
        <title>Genome assembly of the bearded iris, Iris pallida Lam.</title>
        <authorList>
            <person name="Bruccoleri R.E."/>
            <person name="Oakeley E.J."/>
            <person name="Faust A.M.E."/>
            <person name="Altorfer M."/>
            <person name="Dessus-Babus S."/>
            <person name="Burckhardt D."/>
            <person name="Oertli M."/>
            <person name="Naumann U."/>
            <person name="Petersen F."/>
            <person name="Wong J."/>
        </authorList>
    </citation>
    <scope>NUCLEOTIDE SEQUENCE</scope>
    <source>
        <strain evidence="10">GSM-AAB239-AS_SAM_17_03QT</strain>
    </source>
</reference>
<protein>
    <recommendedName>
        <fullName evidence="12">Sec-independent protein translocase protein TatB</fullName>
    </recommendedName>
</protein>
<dbReference type="Proteomes" id="UP001140949">
    <property type="component" value="Unassembled WGS sequence"/>
</dbReference>
<evidence type="ECO:0000313" key="11">
    <source>
        <dbReference type="Proteomes" id="UP001140949"/>
    </source>
</evidence>
<evidence type="ECO:0000256" key="5">
    <source>
        <dbReference type="ARBA" id="ARBA00022989"/>
    </source>
</evidence>
<dbReference type="Pfam" id="PF02416">
    <property type="entry name" value="TatA_B_E"/>
    <property type="match status" value="1"/>
</dbReference>
<dbReference type="InterPro" id="IPR003369">
    <property type="entry name" value="TatA/B/E"/>
</dbReference>
<feature type="compositionally biased region" description="Basic and acidic residues" evidence="8">
    <location>
        <begin position="130"/>
        <end position="139"/>
    </location>
</feature>
<dbReference type="Gene3D" id="1.20.5.3310">
    <property type="match status" value="1"/>
</dbReference>
<feature type="signal peptide" evidence="9">
    <location>
        <begin position="1"/>
        <end position="17"/>
    </location>
</feature>
<evidence type="ECO:0000256" key="3">
    <source>
        <dbReference type="ARBA" id="ARBA00022692"/>
    </source>
</evidence>
<keyword evidence="4" id="KW-0653">Protein transport</keyword>
<feature type="region of interest" description="Disordered" evidence="8">
    <location>
        <begin position="128"/>
        <end position="154"/>
    </location>
</feature>
<organism evidence="10 11">
    <name type="scientific">Iris pallida</name>
    <name type="common">Sweet iris</name>
    <dbReference type="NCBI Taxonomy" id="29817"/>
    <lineage>
        <taxon>Eukaryota</taxon>
        <taxon>Viridiplantae</taxon>
        <taxon>Streptophyta</taxon>
        <taxon>Embryophyta</taxon>
        <taxon>Tracheophyta</taxon>
        <taxon>Spermatophyta</taxon>
        <taxon>Magnoliopsida</taxon>
        <taxon>Liliopsida</taxon>
        <taxon>Asparagales</taxon>
        <taxon>Iridaceae</taxon>
        <taxon>Iridoideae</taxon>
        <taxon>Irideae</taxon>
        <taxon>Iris</taxon>
    </lineage>
</organism>
<keyword evidence="11" id="KW-1185">Reference proteome</keyword>
<keyword evidence="5" id="KW-1133">Transmembrane helix</keyword>
<dbReference type="AlphaFoldDB" id="A0AAX6FVX0"/>
<evidence type="ECO:0000313" key="10">
    <source>
        <dbReference type="EMBL" id="KAJ6820534.1"/>
    </source>
</evidence>
<sequence>MFGISYGQLLVLLGASTILIGPKDLPRVARSVGRLVGRGVGYLQLARGQFDNVMHKSQVSQVHKEVQDAMAQLQAIRYEIRSMSIINPGPLTRSHDIDKSTGESSPPADVPKVFGSSMMVSTILQSQAAARDELAEDRPNSASPKVGGDTEKPVGDSGLVAVLPVSAKSAGFLPKCGDTVTGADIVLEAILEAEVARNAKLFFSQPENRIPKEQNGNLFLVQSSKQDLPKA</sequence>
<feature type="region of interest" description="Disordered" evidence="8">
    <location>
        <begin position="89"/>
        <end position="112"/>
    </location>
</feature>
<keyword evidence="9" id="KW-0732">Signal</keyword>
<feature type="chain" id="PRO_5043556551" description="Sec-independent protein translocase protein TatB" evidence="9">
    <location>
        <begin position="18"/>
        <end position="231"/>
    </location>
</feature>
<evidence type="ECO:0000256" key="7">
    <source>
        <dbReference type="ARBA" id="ARBA00023136"/>
    </source>
</evidence>
<evidence type="ECO:0000256" key="8">
    <source>
        <dbReference type="SAM" id="MobiDB-lite"/>
    </source>
</evidence>
<evidence type="ECO:0000256" key="4">
    <source>
        <dbReference type="ARBA" id="ARBA00022927"/>
    </source>
</evidence>
<evidence type="ECO:0000256" key="9">
    <source>
        <dbReference type="SAM" id="SignalP"/>
    </source>
</evidence>
<keyword evidence="2" id="KW-0813">Transport</keyword>
<comment type="subcellular location">
    <subcellularLocation>
        <location evidence="1">Membrane</location>
        <topology evidence="1">Single-pass membrane protein</topology>
    </subcellularLocation>
</comment>
<gene>
    <name evidence="10" type="ORF">M6B38_397435</name>
</gene>
<evidence type="ECO:0008006" key="12">
    <source>
        <dbReference type="Google" id="ProtNLM"/>
    </source>
</evidence>
<dbReference type="EMBL" id="JANAVB010025595">
    <property type="protein sequence ID" value="KAJ6820534.1"/>
    <property type="molecule type" value="Genomic_DNA"/>
</dbReference>
<comment type="caution">
    <text evidence="10">The sequence shown here is derived from an EMBL/GenBank/DDBJ whole genome shotgun (WGS) entry which is preliminary data.</text>
</comment>
<dbReference type="PANTHER" id="PTHR35512:SF1">
    <property type="entry name" value="OS11G0550900 PROTEIN"/>
    <property type="match status" value="1"/>
</dbReference>
<evidence type="ECO:0000256" key="6">
    <source>
        <dbReference type="ARBA" id="ARBA00023010"/>
    </source>
</evidence>
<reference evidence="10" key="2">
    <citation type="submission" date="2023-04" db="EMBL/GenBank/DDBJ databases">
        <authorList>
            <person name="Bruccoleri R.E."/>
            <person name="Oakeley E.J."/>
            <person name="Faust A.-M."/>
            <person name="Dessus-Babus S."/>
            <person name="Altorfer M."/>
            <person name="Burckhardt D."/>
            <person name="Oertli M."/>
            <person name="Naumann U."/>
            <person name="Petersen F."/>
            <person name="Wong J."/>
        </authorList>
    </citation>
    <scope>NUCLEOTIDE SEQUENCE</scope>
    <source>
        <strain evidence="10">GSM-AAB239-AS_SAM_17_03QT</strain>
        <tissue evidence="10">Leaf</tissue>
    </source>
</reference>
<evidence type="ECO:0000256" key="2">
    <source>
        <dbReference type="ARBA" id="ARBA00022448"/>
    </source>
</evidence>
<proteinExistence type="predicted"/>
<accession>A0AAX6FVX0</accession>
<keyword evidence="7" id="KW-0472">Membrane</keyword>
<evidence type="ECO:0000256" key="1">
    <source>
        <dbReference type="ARBA" id="ARBA00004167"/>
    </source>
</evidence>
<keyword evidence="3" id="KW-0812">Transmembrane</keyword>
<dbReference type="PANTHER" id="PTHR35512">
    <property type="entry name" value="OS11G0550900 PROTEIN"/>
    <property type="match status" value="1"/>
</dbReference>
<keyword evidence="6" id="KW-0811">Translocation</keyword>